<dbReference type="EMBL" id="UYJE01009783">
    <property type="protein sequence ID" value="VDI76711.1"/>
    <property type="molecule type" value="Genomic_DNA"/>
</dbReference>
<accession>A0A8B6HA09</accession>
<evidence type="ECO:0000256" key="1">
    <source>
        <dbReference type="SAM" id="MobiDB-lite"/>
    </source>
</evidence>
<comment type="caution">
    <text evidence="2">The sequence shown here is derived from an EMBL/GenBank/DDBJ whole genome shotgun (WGS) entry which is preliminary data.</text>
</comment>
<proteinExistence type="predicted"/>
<protein>
    <submittedName>
        <fullName evidence="2">Uncharacterized protein</fullName>
    </submittedName>
</protein>
<evidence type="ECO:0000313" key="2">
    <source>
        <dbReference type="EMBL" id="VDI76711.1"/>
    </source>
</evidence>
<gene>
    <name evidence="2" type="ORF">MGAL_10B013736</name>
</gene>
<evidence type="ECO:0000313" key="3">
    <source>
        <dbReference type="Proteomes" id="UP000596742"/>
    </source>
</evidence>
<feature type="compositionally biased region" description="Basic and acidic residues" evidence="1">
    <location>
        <begin position="94"/>
        <end position="121"/>
    </location>
</feature>
<reference evidence="2" key="1">
    <citation type="submission" date="2018-11" db="EMBL/GenBank/DDBJ databases">
        <authorList>
            <person name="Alioto T."/>
            <person name="Alioto T."/>
        </authorList>
    </citation>
    <scope>NUCLEOTIDE SEQUENCE</scope>
</reference>
<name>A0A8B6HA09_MYTGA</name>
<feature type="region of interest" description="Disordered" evidence="1">
    <location>
        <begin position="88"/>
        <end position="121"/>
    </location>
</feature>
<dbReference type="Proteomes" id="UP000596742">
    <property type="component" value="Unassembled WGS sequence"/>
</dbReference>
<organism evidence="2 3">
    <name type="scientific">Mytilus galloprovincialis</name>
    <name type="common">Mediterranean mussel</name>
    <dbReference type="NCBI Taxonomy" id="29158"/>
    <lineage>
        <taxon>Eukaryota</taxon>
        <taxon>Metazoa</taxon>
        <taxon>Spiralia</taxon>
        <taxon>Lophotrochozoa</taxon>
        <taxon>Mollusca</taxon>
        <taxon>Bivalvia</taxon>
        <taxon>Autobranchia</taxon>
        <taxon>Pteriomorphia</taxon>
        <taxon>Mytilida</taxon>
        <taxon>Mytiloidea</taxon>
        <taxon>Mytilidae</taxon>
        <taxon>Mytilinae</taxon>
        <taxon>Mytilus</taxon>
    </lineage>
</organism>
<dbReference type="AlphaFoldDB" id="A0A8B6HA09"/>
<sequence>MGTVEKIRYKGHFEIVSHCGKVESENIAGISFSTSSDLNKNNSEFKETTSIDTSDDEEIACGQAKISSFSEETTMQTFDIDISDVCLSDDDEEGRSTDNKKQKKGTREGTRETKVETIEHL</sequence>
<keyword evidence="3" id="KW-1185">Reference proteome</keyword>